<dbReference type="InterPro" id="IPR025110">
    <property type="entry name" value="AMP-bd_C"/>
</dbReference>
<reference evidence="5" key="1">
    <citation type="submission" date="2023-03" db="EMBL/GenBank/DDBJ databases">
        <title>Actinoallomurus iriomotensis NBRC 103684.</title>
        <authorList>
            <person name="Ichikawa N."/>
            <person name="Sato H."/>
            <person name="Tonouchi N."/>
        </authorList>
    </citation>
    <scope>NUCLEOTIDE SEQUENCE</scope>
    <source>
        <strain evidence="5">NBRC 103684</strain>
    </source>
</reference>
<dbReference type="InterPro" id="IPR050237">
    <property type="entry name" value="ATP-dep_AMP-bd_enzyme"/>
</dbReference>
<dbReference type="EMBL" id="BSTK01000030">
    <property type="protein sequence ID" value="GLY92545.1"/>
    <property type="molecule type" value="Genomic_DNA"/>
</dbReference>
<dbReference type="InterPro" id="IPR042099">
    <property type="entry name" value="ANL_N_sf"/>
</dbReference>
<proteinExistence type="inferred from homology"/>
<keyword evidence="2 5" id="KW-0436">Ligase</keyword>
<dbReference type="Gene3D" id="3.30.300.30">
    <property type="match status" value="1"/>
</dbReference>
<gene>
    <name evidence="5" type="ORF">Airi02_104730</name>
</gene>
<dbReference type="RefSeq" id="WP_285584827.1">
    <property type="nucleotide sequence ID" value="NZ_BSTK01000030.1"/>
</dbReference>
<dbReference type="InterPro" id="IPR000873">
    <property type="entry name" value="AMP-dep_synth/lig_dom"/>
</dbReference>
<dbReference type="NCBIfam" id="NF004837">
    <property type="entry name" value="PRK06187.1"/>
    <property type="match status" value="1"/>
</dbReference>
<evidence type="ECO:0000313" key="6">
    <source>
        <dbReference type="Proteomes" id="UP001165074"/>
    </source>
</evidence>
<evidence type="ECO:0000256" key="2">
    <source>
        <dbReference type="ARBA" id="ARBA00022598"/>
    </source>
</evidence>
<accession>A0A9W6SGL5</accession>
<protein>
    <submittedName>
        <fullName evidence="5">Fatty-acid--CoA ligase</fullName>
    </submittedName>
</protein>
<dbReference type="InterPro" id="IPR045851">
    <property type="entry name" value="AMP-bd_C_sf"/>
</dbReference>
<comment type="caution">
    <text evidence="5">The sequence shown here is derived from an EMBL/GenBank/DDBJ whole genome shotgun (WGS) entry which is preliminary data.</text>
</comment>
<comment type="similarity">
    <text evidence="1">Belongs to the ATP-dependent AMP-binding enzyme family.</text>
</comment>
<dbReference type="CDD" id="cd17631">
    <property type="entry name" value="FACL_FadD13-like"/>
    <property type="match status" value="1"/>
</dbReference>
<keyword evidence="6" id="KW-1185">Reference proteome</keyword>
<feature type="domain" description="AMP-dependent synthetase/ligase" evidence="3">
    <location>
        <begin position="8"/>
        <end position="371"/>
    </location>
</feature>
<evidence type="ECO:0000313" key="5">
    <source>
        <dbReference type="EMBL" id="GLY92545.1"/>
    </source>
</evidence>
<dbReference type="Pfam" id="PF13193">
    <property type="entry name" value="AMP-binding_C"/>
    <property type="match status" value="1"/>
</dbReference>
<dbReference type="InterPro" id="IPR020845">
    <property type="entry name" value="AMP-binding_CS"/>
</dbReference>
<sequence length="515" mass="56017">MYLTQGLHRSVQQTPEATMTICGGRRRTYREVAERVARLASAIRELGVREGDRVAMLGLNSDRYHEYLLAVPWANAVLNPVNIRWSPAEIAYSLKDSTTRVLFVDDAFSRMLPAIKEAWPGLATVIHAGDGPLPEGAVSYEELIAAHDPVEDARRGGDELAGLFYTGGTTGFPKGVMLSHANLLTSAYGIAASGFAFQPRGTYLHAAPMFHLADLMAWNAEILHGGRHVFVPSFEPVAVMEAIEQHAVTDALLVPTMVQMLIDHPELSEHDLTSFRAVFYGASPMPQPVLERAMKVLPNAQFTQGYGMTELSPVATLLSPADHERPHLLRAAGRAAPCVEVRVVAPDGTEVPRGTVGEVVVRGGNVMLGYWNRPEETGAAVRNGWMHTGDGAYMDDEGYIYIVDRIKDMIVTGGENVYSAEVENAVAQHPAVAACAVIGVPDPAWGERVHAVVVLKPGAEATSEEIREHAKTRIAGYKCPRSVDFVQTLPLSGAGKVLKRELRESHCRQVAEQTH</sequence>
<dbReference type="Proteomes" id="UP001165074">
    <property type="component" value="Unassembled WGS sequence"/>
</dbReference>
<dbReference type="GO" id="GO:0016878">
    <property type="term" value="F:acid-thiol ligase activity"/>
    <property type="evidence" value="ECO:0007669"/>
    <property type="project" value="UniProtKB-ARBA"/>
</dbReference>
<dbReference type="FunFam" id="3.30.300.30:FF:000008">
    <property type="entry name" value="2,3-dihydroxybenzoate-AMP ligase"/>
    <property type="match status" value="1"/>
</dbReference>
<dbReference type="PANTHER" id="PTHR43767">
    <property type="entry name" value="LONG-CHAIN-FATTY-ACID--COA LIGASE"/>
    <property type="match status" value="1"/>
</dbReference>
<feature type="domain" description="AMP-binding enzyme C-terminal" evidence="4">
    <location>
        <begin position="421"/>
        <end position="496"/>
    </location>
</feature>
<name>A0A9W6SGL5_9ACTN</name>
<dbReference type="Pfam" id="PF00501">
    <property type="entry name" value="AMP-binding"/>
    <property type="match status" value="1"/>
</dbReference>
<evidence type="ECO:0000259" key="4">
    <source>
        <dbReference type="Pfam" id="PF13193"/>
    </source>
</evidence>
<dbReference type="SUPFAM" id="SSF56801">
    <property type="entry name" value="Acetyl-CoA synthetase-like"/>
    <property type="match status" value="1"/>
</dbReference>
<evidence type="ECO:0000256" key="1">
    <source>
        <dbReference type="ARBA" id="ARBA00006432"/>
    </source>
</evidence>
<evidence type="ECO:0000259" key="3">
    <source>
        <dbReference type="Pfam" id="PF00501"/>
    </source>
</evidence>
<organism evidence="5 6">
    <name type="scientific">Actinoallomurus iriomotensis</name>
    <dbReference type="NCBI Taxonomy" id="478107"/>
    <lineage>
        <taxon>Bacteria</taxon>
        <taxon>Bacillati</taxon>
        <taxon>Actinomycetota</taxon>
        <taxon>Actinomycetes</taxon>
        <taxon>Streptosporangiales</taxon>
        <taxon>Thermomonosporaceae</taxon>
        <taxon>Actinoallomurus</taxon>
    </lineage>
</organism>
<dbReference type="AlphaFoldDB" id="A0A9W6SGL5"/>
<dbReference type="PANTHER" id="PTHR43767:SF1">
    <property type="entry name" value="NONRIBOSOMAL PEPTIDE SYNTHASE PES1 (EUROFUNG)-RELATED"/>
    <property type="match status" value="1"/>
</dbReference>
<dbReference type="PROSITE" id="PS00455">
    <property type="entry name" value="AMP_BINDING"/>
    <property type="match status" value="1"/>
</dbReference>
<dbReference type="Gene3D" id="3.40.50.12780">
    <property type="entry name" value="N-terminal domain of ligase-like"/>
    <property type="match status" value="1"/>
</dbReference>